<keyword evidence="10" id="KW-0479">Metal-binding</keyword>
<keyword evidence="2 10" id="KW-1003">Cell membrane</keyword>
<keyword evidence="6 10" id="KW-0407">Ion channel</keyword>
<dbReference type="Proteomes" id="UP000051672">
    <property type="component" value="Unassembled WGS sequence"/>
</dbReference>
<feature type="binding site" evidence="10">
    <location>
        <position position="81"/>
    </location>
    <ligand>
        <name>Na(+)</name>
        <dbReference type="ChEBI" id="CHEBI:29101"/>
        <note>structural</note>
    </ligand>
</feature>
<name>A0A0R2AXI5_9LACO</name>
<evidence type="ECO:0000256" key="9">
    <source>
        <dbReference type="ARBA" id="ARBA00049940"/>
    </source>
</evidence>
<evidence type="ECO:0000313" key="11">
    <source>
        <dbReference type="EMBL" id="KRM71477.1"/>
    </source>
</evidence>
<dbReference type="GO" id="GO:0062054">
    <property type="term" value="F:fluoride channel activity"/>
    <property type="evidence" value="ECO:0007669"/>
    <property type="project" value="UniProtKB-UniRule"/>
</dbReference>
<feature type="transmembrane region" description="Helical" evidence="10">
    <location>
        <begin position="98"/>
        <end position="121"/>
    </location>
</feature>
<evidence type="ECO:0000256" key="3">
    <source>
        <dbReference type="ARBA" id="ARBA00022692"/>
    </source>
</evidence>
<organism evidence="11 12">
    <name type="scientific">Lacticaseibacillus brantae DSM 23927</name>
    <dbReference type="NCBI Taxonomy" id="1423727"/>
    <lineage>
        <taxon>Bacteria</taxon>
        <taxon>Bacillati</taxon>
        <taxon>Bacillota</taxon>
        <taxon>Bacilli</taxon>
        <taxon>Lactobacillales</taxon>
        <taxon>Lactobacillaceae</taxon>
        <taxon>Lacticaseibacillus</taxon>
    </lineage>
</organism>
<keyword evidence="10" id="KW-0813">Transport</keyword>
<sequence>MRYRQFKAPLASLLAVAGFGALGGSLRYAIGLLINGPAATLVVNLVGSFCLALITYWLGPMSDLPDWAITGLGTGLIGAFTTFSTFSLDSLHLLTRSMWLGLAYMMVSLAGGFLLAGLGYLTAQHMKGGHHYD</sequence>
<evidence type="ECO:0000256" key="1">
    <source>
        <dbReference type="ARBA" id="ARBA00004651"/>
    </source>
</evidence>
<dbReference type="AlphaFoldDB" id="A0A0R2AXI5"/>
<keyword evidence="5 10" id="KW-0472">Membrane</keyword>
<dbReference type="EMBL" id="AYZQ01000004">
    <property type="protein sequence ID" value="KRM71477.1"/>
    <property type="molecule type" value="Genomic_DNA"/>
</dbReference>
<evidence type="ECO:0000256" key="6">
    <source>
        <dbReference type="ARBA" id="ARBA00023303"/>
    </source>
</evidence>
<protein>
    <recommendedName>
        <fullName evidence="10">Fluoride-specific ion channel FluC</fullName>
    </recommendedName>
</protein>
<dbReference type="PANTHER" id="PTHR28259:SF1">
    <property type="entry name" value="FLUORIDE EXPORT PROTEIN 1-RELATED"/>
    <property type="match status" value="1"/>
</dbReference>
<comment type="similarity">
    <text evidence="7 10">Belongs to the fluoride channel Fluc/FEX (TC 1.A.43) family.</text>
</comment>
<keyword evidence="3 10" id="KW-0812">Transmembrane</keyword>
<dbReference type="OrthoDB" id="9799631at2"/>
<evidence type="ECO:0000256" key="10">
    <source>
        <dbReference type="HAMAP-Rule" id="MF_00454"/>
    </source>
</evidence>
<dbReference type="GO" id="GO:0046872">
    <property type="term" value="F:metal ion binding"/>
    <property type="evidence" value="ECO:0007669"/>
    <property type="project" value="UniProtKB-KW"/>
</dbReference>
<feature type="transmembrane region" description="Helical" evidence="10">
    <location>
        <begin position="67"/>
        <end position="86"/>
    </location>
</feature>
<accession>A0A0R2AXI5</accession>
<comment type="function">
    <text evidence="9 10">Fluoride-specific ion channel. Important for reducing fluoride concentration in the cell, thus reducing its toxicity.</text>
</comment>
<evidence type="ECO:0000256" key="4">
    <source>
        <dbReference type="ARBA" id="ARBA00022989"/>
    </source>
</evidence>
<comment type="catalytic activity">
    <reaction evidence="8">
        <text>fluoride(in) = fluoride(out)</text>
        <dbReference type="Rhea" id="RHEA:76159"/>
        <dbReference type="ChEBI" id="CHEBI:17051"/>
    </reaction>
    <physiologicalReaction direction="left-to-right" evidence="8">
        <dbReference type="Rhea" id="RHEA:76160"/>
    </physiologicalReaction>
</comment>
<evidence type="ECO:0000256" key="2">
    <source>
        <dbReference type="ARBA" id="ARBA00022475"/>
    </source>
</evidence>
<proteinExistence type="inferred from homology"/>
<evidence type="ECO:0000256" key="5">
    <source>
        <dbReference type="ARBA" id="ARBA00023136"/>
    </source>
</evidence>
<dbReference type="PANTHER" id="PTHR28259">
    <property type="entry name" value="FLUORIDE EXPORT PROTEIN 1-RELATED"/>
    <property type="match status" value="1"/>
</dbReference>
<dbReference type="STRING" id="1423727.FC34_GL001592"/>
<keyword evidence="12" id="KW-1185">Reference proteome</keyword>
<keyword evidence="10" id="KW-0406">Ion transport</keyword>
<feature type="transmembrane region" description="Helical" evidence="10">
    <location>
        <begin position="39"/>
        <end position="58"/>
    </location>
</feature>
<dbReference type="GO" id="GO:0140114">
    <property type="term" value="P:cellular detoxification of fluoride"/>
    <property type="evidence" value="ECO:0007669"/>
    <property type="project" value="UniProtKB-UniRule"/>
</dbReference>
<comment type="activity regulation">
    <text evidence="10">Na(+) is not transported, but it plays an essential structural role and its presence is essential for fluoride channel function.</text>
</comment>
<dbReference type="InterPro" id="IPR003691">
    <property type="entry name" value="FluC"/>
</dbReference>
<dbReference type="Pfam" id="PF02537">
    <property type="entry name" value="CRCB"/>
    <property type="match status" value="1"/>
</dbReference>
<evidence type="ECO:0000313" key="12">
    <source>
        <dbReference type="Proteomes" id="UP000051672"/>
    </source>
</evidence>
<feature type="binding site" evidence="10">
    <location>
        <position position="78"/>
    </location>
    <ligand>
        <name>Na(+)</name>
        <dbReference type="ChEBI" id="CHEBI:29101"/>
        <note>structural</note>
    </ligand>
</feature>
<keyword evidence="10" id="KW-0915">Sodium</keyword>
<comment type="caution">
    <text evidence="11">The sequence shown here is derived from an EMBL/GenBank/DDBJ whole genome shotgun (WGS) entry which is preliminary data.</text>
</comment>
<keyword evidence="4 10" id="KW-1133">Transmembrane helix</keyword>
<dbReference type="GO" id="GO:0005886">
    <property type="term" value="C:plasma membrane"/>
    <property type="evidence" value="ECO:0007669"/>
    <property type="project" value="UniProtKB-SubCell"/>
</dbReference>
<dbReference type="PATRIC" id="fig|1423727.3.peg.1613"/>
<evidence type="ECO:0000256" key="7">
    <source>
        <dbReference type="ARBA" id="ARBA00035120"/>
    </source>
</evidence>
<comment type="subcellular location">
    <subcellularLocation>
        <location evidence="1 10">Cell membrane</location>
        <topology evidence="1 10">Multi-pass membrane protein</topology>
    </subcellularLocation>
</comment>
<gene>
    <name evidence="10" type="primary">fluC</name>
    <name evidence="10" type="synonym">crcB</name>
    <name evidence="11" type="ORF">FC34_GL001592</name>
</gene>
<dbReference type="RefSeq" id="WP_057894867.1">
    <property type="nucleotide sequence ID" value="NZ_AYZQ01000004.1"/>
</dbReference>
<dbReference type="HAMAP" id="MF_00454">
    <property type="entry name" value="FluC"/>
    <property type="match status" value="1"/>
</dbReference>
<evidence type="ECO:0000256" key="8">
    <source>
        <dbReference type="ARBA" id="ARBA00035585"/>
    </source>
</evidence>
<reference evidence="11 12" key="1">
    <citation type="journal article" date="2015" name="Genome Announc.">
        <title>Expanding the biotechnology potential of lactobacilli through comparative genomics of 213 strains and associated genera.</title>
        <authorList>
            <person name="Sun Z."/>
            <person name="Harris H.M."/>
            <person name="McCann A."/>
            <person name="Guo C."/>
            <person name="Argimon S."/>
            <person name="Zhang W."/>
            <person name="Yang X."/>
            <person name="Jeffery I.B."/>
            <person name="Cooney J.C."/>
            <person name="Kagawa T.F."/>
            <person name="Liu W."/>
            <person name="Song Y."/>
            <person name="Salvetti E."/>
            <person name="Wrobel A."/>
            <person name="Rasinkangas P."/>
            <person name="Parkhill J."/>
            <person name="Rea M.C."/>
            <person name="O'Sullivan O."/>
            <person name="Ritari J."/>
            <person name="Douillard F.P."/>
            <person name="Paul Ross R."/>
            <person name="Yang R."/>
            <person name="Briner A.E."/>
            <person name="Felis G.E."/>
            <person name="de Vos W.M."/>
            <person name="Barrangou R."/>
            <person name="Klaenhammer T.R."/>
            <person name="Caufield P.W."/>
            <person name="Cui Y."/>
            <person name="Zhang H."/>
            <person name="O'Toole P.W."/>
        </authorList>
    </citation>
    <scope>NUCLEOTIDE SEQUENCE [LARGE SCALE GENOMIC DNA]</scope>
    <source>
        <strain evidence="11 12">DSM 23927</strain>
    </source>
</reference>